<sequence>MNELEQAVETEHPAIDAGMIDTRPDAAWAYAHRRPRGVGIWAGGSWLASFPEKGEPTFTPRDAEALCFASRKEANPIGFRLVRHLSRAGDMRRVHLASIPAGAALAPCECEHEAHFKDQGPDVAVLNGPEHGYLVRMGEAELARVATLYGGFAACAPCRAEHFDPRFLADAGVR</sequence>
<protein>
    <submittedName>
        <fullName evidence="5">Uncharacterized protein</fullName>
    </submittedName>
</protein>
<name>A0A6J5SN20_9CAUD</name>
<proteinExistence type="predicted"/>
<evidence type="ECO:0000313" key="1">
    <source>
        <dbReference type="EMBL" id="CAB4166883.1"/>
    </source>
</evidence>
<dbReference type="EMBL" id="LR796982">
    <property type="protein sequence ID" value="CAB4179619.1"/>
    <property type="molecule type" value="Genomic_DNA"/>
</dbReference>
<evidence type="ECO:0000313" key="5">
    <source>
        <dbReference type="EMBL" id="CAB4216044.1"/>
    </source>
</evidence>
<evidence type="ECO:0000313" key="3">
    <source>
        <dbReference type="EMBL" id="CAB4179619.1"/>
    </source>
</evidence>
<dbReference type="EMBL" id="LR797436">
    <property type="protein sequence ID" value="CAB4216044.1"/>
    <property type="molecule type" value="Genomic_DNA"/>
</dbReference>
<dbReference type="EMBL" id="LR796892">
    <property type="protein sequence ID" value="CAB4173191.1"/>
    <property type="molecule type" value="Genomic_DNA"/>
</dbReference>
<gene>
    <name evidence="3" type="ORF">UFOVP1023_18</name>
    <name evidence="4" type="ORF">UFOVP1383_59</name>
    <name evidence="5" type="ORF">UFOVP1477_48</name>
    <name evidence="1" type="ORF">UFOVP848_41</name>
    <name evidence="2" type="ORF">UFOVP945_24</name>
</gene>
<evidence type="ECO:0000313" key="4">
    <source>
        <dbReference type="EMBL" id="CAB4204345.1"/>
    </source>
</evidence>
<organism evidence="5">
    <name type="scientific">uncultured Caudovirales phage</name>
    <dbReference type="NCBI Taxonomy" id="2100421"/>
    <lineage>
        <taxon>Viruses</taxon>
        <taxon>Duplodnaviria</taxon>
        <taxon>Heunggongvirae</taxon>
        <taxon>Uroviricota</taxon>
        <taxon>Caudoviricetes</taxon>
        <taxon>Peduoviridae</taxon>
        <taxon>Maltschvirus</taxon>
        <taxon>Maltschvirus maltsch</taxon>
    </lineage>
</organism>
<dbReference type="EMBL" id="LR796797">
    <property type="protein sequence ID" value="CAB4166883.1"/>
    <property type="molecule type" value="Genomic_DNA"/>
</dbReference>
<reference evidence="5" key="1">
    <citation type="submission" date="2020-05" db="EMBL/GenBank/DDBJ databases">
        <authorList>
            <person name="Chiriac C."/>
            <person name="Salcher M."/>
            <person name="Ghai R."/>
            <person name="Kavagutti S V."/>
        </authorList>
    </citation>
    <scope>NUCLEOTIDE SEQUENCE</scope>
</reference>
<evidence type="ECO:0000313" key="2">
    <source>
        <dbReference type="EMBL" id="CAB4173191.1"/>
    </source>
</evidence>
<dbReference type="EMBL" id="LR797339">
    <property type="protein sequence ID" value="CAB4204345.1"/>
    <property type="molecule type" value="Genomic_DNA"/>
</dbReference>
<accession>A0A6J5SN20</accession>